<protein>
    <submittedName>
        <fullName evidence="2">Uncharacterized protein</fullName>
    </submittedName>
</protein>
<reference evidence="2" key="1">
    <citation type="journal article" date="2007" name="Sex. Plant Reprod.">
        <title>Physical size of the S locus region defined by genetic recombination and genome sequencing in Ipomoea trifida, Convolvulaceae.</title>
        <authorList>
            <person name="Rahman M.H."/>
            <person name="Tsuchiya T."/>
            <person name="Suwabe K."/>
            <person name="Kohori J."/>
            <person name="Tomita R.N."/>
            <person name="Kagaya Y."/>
            <person name="Kobayashi I."/>
            <person name="Kakeda K."/>
            <person name="Kowyama Y."/>
        </authorList>
    </citation>
    <scope>NUCLEOTIDE SEQUENCE</scope>
</reference>
<keyword evidence="1" id="KW-0732">Signal</keyword>
<accession>A0A945</accession>
<sequence length="65" mass="7483">MERFIKLFAIIFLLLALIYSDAALTRPTAGRVHANLRASTYFDSTRDNHLHTKFNLIVRYINGSN</sequence>
<organism evidence="2">
    <name type="scientific">Ipomoea trifida</name>
    <name type="common">Morning glory</name>
    <dbReference type="NCBI Taxonomy" id="35884"/>
    <lineage>
        <taxon>Eukaryota</taxon>
        <taxon>Viridiplantae</taxon>
        <taxon>Streptophyta</taxon>
        <taxon>Embryophyta</taxon>
        <taxon>Tracheophyta</taxon>
        <taxon>Spermatophyta</taxon>
        <taxon>Magnoliopsida</taxon>
        <taxon>eudicotyledons</taxon>
        <taxon>Gunneridae</taxon>
        <taxon>Pentapetalae</taxon>
        <taxon>asterids</taxon>
        <taxon>lamiids</taxon>
        <taxon>Solanales</taxon>
        <taxon>Convolvulaceae</taxon>
        <taxon>Ipomoeeae</taxon>
        <taxon>Ipomoea</taxon>
    </lineage>
</organism>
<proteinExistence type="predicted"/>
<dbReference type="AlphaFoldDB" id="A0A945"/>
<feature type="chain" id="PRO_5002621875" evidence="1">
    <location>
        <begin position="23"/>
        <end position="65"/>
    </location>
</feature>
<evidence type="ECO:0000313" key="2">
    <source>
        <dbReference type="EMBL" id="BAF36350.1"/>
    </source>
</evidence>
<feature type="signal peptide" evidence="1">
    <location>
        <begin position="1"/>
        <end position="22"/>
    </location>
</feature>
<dbReference type="EMBL" id="AB263749">
    <property type="protein sequence ID" value="BAF36350.1"/>
    <property type="molecule type" value="Genomic_DNA"/>
</dbReference>
<evidence type="ECO:0000256" key="1">
    <source>
        <dbReference type="SAM" id="SignalP"/>
    </source>
</evidence>
<name>A0A945_IPOTF</name>